<dbReference type="CDD" id="cd06261">
    <property type="entry name" value="TM_PBP2"/>
    <property type="match status" value="1"/>
</dbReference>
<dbReference type="PROSITE" id="PS50928">
    <property type="entry name" value="ABC_TM1"/>
    <property type="match status" value="1"/>
</dbReference>
<evidence type="ECO:0000259" key="8">
    <source>
        <dbReference type="PROSITE" id="PS50928"/>
    </source>
</evidence>
<organism evidence="9 10">
    <name type="scientific">Muricomes intestini</name>
    <dbReference type="NCBI Taxonomy" id="1796634"/>
    <lineage>
        <taxon>Bacteria</taxon>
        <taxon>Bacillati</taxon>
        <taxon>Bacillota</taxon>
        <taxon>Clostridia</taxon>
        <taxon>Lachnospirales</taxon>
        <taxon>Lachnospiraceae</taxon>
        <taxon>Muricomes</taxon>
    </lineage>
</organism>
<comment type="caution">
    <text evidence="9">The sequence shown here is derived from an EMBL/GenBank/DDBJ whole genome shotgun (WGS) entry which is preliminary data.</text>
</comment>
<feature type="transmembrane region" description="Helical" evidence="7">
    <location>
        <begin position="109"/>
        <end position="132"/>
    </location>
</feature>
<sequence>MGDRIVGSKKSKMIRKISFFIIIIFILVVVLFPFVWMLLASFKKNADILNVDKMFDFIPTLKNYISVFIDYSFLKPIFNSFLISFAATVIALFLGLPAAYAIGRARMHLFSGIILMIRIVPAISFLVPWYLIFTKLKLTGTYTSLIVCHLIVSLPMIIWIMMPYFESIPKELEEAAKIDGASNFGTFMKIMIPLSTPGVLTSGILTFIFSWNNFMFALILCSSKTTTLPIAIYQFISYSNVDWGGIMAASVVITLPIILISFFLQRHIITGLTAGAVKG</sequence>
<keyword evidence="5 7" id="KW-1133">Transmembrane helix</keyword>
<keyword evidence="2 7" id="KW-0813">Transport</keyword>
<dbReference type="Proteomes" id="UP000295726">
    <property type="component" value="Unassembled WGS sequence"/>
</dbReference>
<dbReference type="AlphaFoldDB" id="A0A4R3K028"/>
<evidence type="ECO:0000256" key="4">
    <source>
        <dbReference type="ARBA" id="ARBA00022692"/>
    </source>
</evidence>
<dbReference type="SUPFAM" id="SSF161098">
    <property type="entry name" value="MetI-like"/>
    <property type="match status" value="1"/>
</dbReference>
<evidence type="ECO:0000256" key="7">
    <source>
        <dbReference type="RuleBase" id="RU363032"/>
    </source>
</evidence>
<proteinExistence type="inferred from homology"/>
<dbReference type="GO" id="GO:0005886">
    <property type="term" value="C:plasma membrane"/>
    <property type="evidence" value="ECO:0007669"/>
    <property type="project" value="UniProtKB-SubCell"/>
</dbReference>
<gene>
    <name evidence="9" type="ORF">EDD59_13127</name>
</gene>
<reference evidence="9 10" key="1">
    <citation type="submission" date="2019-03" db="EMBL/GenBank/DDBJ databases">
        <title>Genomic Encyclopedia of Type Strains, Phase IV (KMG-IV): sequencing the most valuable type-strain genomes for metagenomic binning, comparative biology and taxonomic classification.</title>
        <authorList>
            <person name="Goeker M."/>
        </authorList>
    </citation>
    <scope>NUCLEOTIDE SEQUENCE [LARGE SCALE GENOMIC DNA]</scope>
    <source>
        <strain evidence="9 10">DSM 29489</strain>
    </source>
</reference>
<evidence type="ECO:0000313" key="10">
    <source>
        <dbReference type="Proteomes" id="UP000295726"/>
    </source>
</evidence>
<evidence type="ECO:0000256" key="3">
    <source>
        <dbReference type="ARBA" id="ARBA00022475"/>
    </source>
</evidence>
<evidence type="ECO:0000313" key="9">
    <source>
        <dbReference type="EMBL" id="TCS75069.1"/>
    </source>
</evidence>
<feature type="transmembrane region" description="Helical" evidence="7">
    <location>
        <begin position="243"/>
        <end position="264"/>
    </location>
</feature>
<keyword evidence="10" id="KW-1185">Reference proteome</keyword>
<dbReference type="Pfam" id="PF00528">
    <property type="entry name" value="BPD_transp_1"/>
    <property type="match status" value="1"/>
</dbReference>
<dbReference type="EMBL" id="SLZZ01000031">
    <property type="protein sequence ID" value="TCS75069.1"/>
    <property type="molecule type" value="Genomic_DNA"/>
</dbReference>
<dbReference type="InterPro" id="IPR035906">
    <property type="entry name" value="MetI-like_sf"/>
</dbReference>
<evidence type="ECO:0000256" key="1">
    <source>
        <dbReference type="ARBA" id="ARBA00004651"/>
    </source>
</evidence>
<dbReference type="RefSeq" id="WP_132383493.1">
    <property type="nucleotide sequence ID" value="NZ_DAIQXH010000113.1"/>
</dbReference>
<keyword evidence="6 7" id="KW-0472">Membrane</keyword>
<feature type="transmembrane region" description="Helical" evidence="7">
    <location>
        <begin position="17"/>
        <end position="39"/>
    </location>
</feature>
<feature type="transmembrane region" description="Helical" evidence="7">
    <location>
        <begin position="186"/>
        <end position="208"/>
    </location>
</feature>
<dbReference type="PANTHER" id="PTHR32243:SF18">
    <property type="entry name" value="INNER MEMBRANE ABC TRANSPORTER PERMEASE PROTEIN YCJP"/>
    <property type="match status" value="1"/>
</dbReference>
<comment type="subcellular location">
    <subcellularLocation>
        <location evidence="1 7">Cell membrane</location>
        <topology evidence="1 7">Multi-pass membrane protein</topology>
    </subcellularLocation>
</comment>
<dbReference type="GO" id="GO:0055085">
    <property type="term" value="P:transmembrane transport"/>
    <property type="evidence" value="ECO:0007669"/>
    <property type="project" value="InterPro"/>
</dbReference>
<evidence type="ECO:0000256" key="2">
    <source>
        <dbReference type="ARBA" id="ARBA00022448"/>
    </source>
</evidence>
<dbReference type="InterPro" id="IPR000515">
    <property type="entry name" value="MetI-like"/>
</dbReference>
<keyword evidence="3" id="KW-1003">Cell membrane</keyword>
<accession>A0A4R3K028</accession>
<feature type="transmembrane region" description="Helical" evidence="7">
    <location>
        <begin position="81"/>
        <end position="102"/>
    </location>
</feature>
<dbReference type="Gene3D" id="1.10.3720.10">
    <property type="entry name" value="MetI-like"/>
    <property type="match status" value="1"/>
</dbReference>
<feature type="transmembrane region" description="Helical" evidence="7">
    <location>
        <begin position="214"/>
        <end position="236"/>
    </location>
</feature>
<evidence type="ECO:0000256" key="5">
    <source>
        <dbReference type="ARBA" id="ARBA00022989"/>
    </source>
</evidence>
<evidence type="ECO:0000256" key="6">
    <source>
        <dbReference type="ARBA" id="ARBA00023136"/>
    </source>
</evidence>
<protein>
    <submittedName>
        <fullName evidence="9">Carbohydrate ABC transporter membrane protein 2 (CUT1 family)</fullName>
    </submittedName>
</protein>
<dbReference type="PANTHER" id="PTHR32243">
    <property type="entry name" value="MALTOSE TRANSPORT SYSTEM PERMEASE-RELATED"/>
    <property type="match status" value="1"/>
</dbReference>
<comment type="similarity">
    <text evidence="7">Belongs to the binding-protein-dependent transport system permease family.</text>
</comment>
<name>A0A4R3K028_9FIRM</name>
<dbReference type="InterPro" id="IPR050901">
    <property type="entry name" value="BP-dep_ABC_trans_perm"/>
</dbReference>
<feature type="transmembrane region" description="Helical" evidence="7">
    <location>
        <begin position="144"/>
        <end position="165"/>
    </location>
</feature>
<dbReference type="OrthoDB" id="27560at2"/>
<keyword evidence="4 7" id="KW-0812">Transmembrane</keyword>
<feature type="domain" description="ABC transmembrane type-1" evidence="8">
    <location>
        <begin position="77"/>
        <end position="264"/>
    </location>
</feature>